<dbReference type="Proteomes" id="UP000518752">
    <property type="component" value="Unassembled WGS sequence"/>
</dbReference>
<organism evidence="2 3">
    <name type="scientific">Collybiopsis confluens</name>
    <dbReference type="NCBI Taxonomy" id="2823264"/>
    <lineage>
        <taxon>Eukaryota</taxon>
        <taxon>Fungi</taxon>
        <taxon>Dikarya</taxon>
        <taxon>Basidiomycota</taxon>
        <taxon>Agaricomycotina</taxon>
        <taxon>Agaricomycetes</taxon>
        <taxon>Agaricomycetidae</taxon>
        <taxon>Agaricales</taxon>
        <taxon>Marasmiineae</taxon>
        <taxon>Omphalotaceae</taxon>
        <taxon>Collybiopsis</taxon>
    </lineage>
</organism>
<gene>
    <name evidence="2" type="ORF">D9757_011204</name>
</gene>
<keyword evidence="3" id="KW-1185">Reference proteome</keyword>
<accession>A0A8H5H3L9</accession>
<name>A0A8H5H3L9_9AGAR</name>
<feature type="compositionally biased region" description="Basic and acidic residues" evidence="1">
    <location>
        <begin position="107"/>
        <end position="116"/>
    </location>
</feature>
<comment type="caution">
    <text evidence="2">The sequence shown here is derived from an EMBL/GenBank/DDBJ whole genome shotgun (WGS) entry which is preliminary data.</text>
</comment>
<dbReference type="EMBL" id="JAACJN010000094">
    <property type="protein sequence ID" value="KAF5375795.1"/>
    <property type="molecule type" value="Genomic_DNA"/>
</dbReference>
<protein>
    <submittedName>
        <fullName evidence="2">Uncharacterized protein</fullName>
    </submittedName>
</protein>
<reference evidence="2 3" key="1">
    <citation type="journal article" date="2020" name="ISME J.">
        <title>Uncovering the hidden diversity of litter-decomposition mechanisms in mushroom-forming fungi.</title>
        <authorList>
            <person name="Floudas D."/>
            <person name="Bentzer J."/>
            <person name="Ahren D."/>
            <person name="Johansson T."/>
            <person name="Persson P."/>
            <person name="Tunlid A."/>
        </authorList>
    </citation>
    <scope>NUCLEOTIDE SEQUENCE [LARGE SCALE GENOMIC DNA]</scope>
    <source>
        <strain evidence="2 3">CBS 406.79</strain>
    </source>
</reference>
<evidence type="ECO:0000313" key="3">
    <source>
        <dbReference type="Proteomes" id="UP000518752"/>
    </source>
</evidence>
<evidence type="ECO:0000256" key="1">
    <source>
        <dbReference type="SAM" id="MobiDB-lite"/>
    </source>
</evidence>
<dbReference type="AlphaFoldDB" id="A0A8H5H3L9"/>
<sequence>MVGERRWNGVVGRAAGGRKTMRVIQSLESPLILCRPFEMNNARASSRECTIATAIDCMSPKLGLCHFPFLILKNLDFDFYPHSFRLQSTTFVSLVAFSSPDPPPSKPIDETRDRYSSRLTTVL</sequence>
<evidence type="ECO:0000313" key="2">
    <source>
        <dbReference type="EMBL" id="KAF5375795.1"/>
    </source>
</evidence>
<feature type="region of interest" description="Disordered" evidence="1">
    <location>
        <begin position="99"/>
        <end position="123"/>
    </location>
</feature>
<proteinExistence type="predicted"/>